<organism evidence="1 2">
    <name type="scientific">Vitis vinifera</name>
    <name type="common">Grape</name>
    <dbReference type="NCBI Taxonomy" id="29760"/>
    <lineage>
        <taxon>Eukaryota</taxon>
        <taxon>Viridiplantae</taxon>
        <taxon>Streptophyta</taxon>
        <taxon>Embryophyta</taxon>
        <taxon>Tracheophyta</taxon>
        <taxon>Spermatophyta</taxon>
        <taxon>Magnoliopsida</taxon>
        <taxon>eudicotyledons</taxon>
        <taxon>Gunneridae</taxon>
        <taxon>Pentapetalae</taxon>
        <taxon>rosids</taxon>
        <taxon>Vitales</taxon>
        <taxon>Vitaceae</taxon>
        <taxon>Viteae</taxon>
        <taxon>Vitis</taxon>
    </lineage>
</organism>
<proteinExistence type="predicted"/>
<reference evidence="1 2" key="1">
    <citation type="journal article" date="2018" name="PLoS Genet.">
        <title>Population sequencing reveals clonal diversity and ancestral inbreeding in the grapevine cultivar Chardonnay.</title>
        <authorList>
            <person name="Roach M.J."/>
            <person name="Johnson D.L."/>
            <person name="Bohlmann J."/>
            <person name="van Vuuren H.J."/>
            <person name="Jones S.J."/>
            <person name="Pretorius I.S."/>
            <person name="Schmidt S.A."/>
            <person name="Borneman A.R."/>
        </authorList>
    </citation>
    <scope>NUCLEOTIDE SEQUENCE [LARGE SCALE GENOMIC DNA]</scope>
    <source>
        <strain evidence="2">cv. Chardonnay</strain>
        <tissue evidence="1">Leaf</tissue>
    </source>
</reference>
<dbReference type="Proteomes" id="UP000288805">
    <property type="component" value="Unassembled WGS sequence"/>
</dbReference>
<dbReference type="AlphaFoldDB" id="A0A438JWN4"/>
<name>A0A438JWN4_VITVI</name>
<sequence length="194" mass="21733">MRLETIQRDFLSGGGNLGKKPYLVSWTTICMDKKGGLGIRSLSLLNRALLESGVGDMFLKGKSCGSKLKRGNMGRKEQASTLCEVGGGYGVGVWKAIRKGWNLFFSKTSFEVRSLGGGFVGRLRRGRTLVPHFTRNVNDWELEVVENFFSTLRVKTIRREVNDKVIWKDGEKDCFLSNAAFEEESSVLFPKNII</sequence>
<protein>
    <submittedName>
        <fullName evidence="1">Uncharacterized protein</fullName>
    </submittedName>
</protein>
<evidence type="ECO:0000313" key="2">
    <source>
        <dbReference type="Proteomes" id="UP000288805"/>
    </source>
</evidence>
<dbReference type="EMBL" id="QGNW01000024">
    <property type="protein sequence ID" value="RVX13349.1"/>
    <property type="molecule type" value="Genomic_DNA"/>
</dbReference>
<comment type="caution">
    <text evidence="1">The sequence shown here is derived from an EMBL/GenBank/DDBJ whole genome shotgun (WGS) entry which is preliminary data.</text>
</comment>
<evidence type="ECO:0000313" key="1">
    <source>
        <dbReference type="EMBL" id="RVX13349.1"/>
    </source>
</evidence>
<accession>A0A438JWN4</accession>
<gene>
    <name evidence="1" type="ORF">CK203_020939</name>
</gene>